<evidence type="ECO:0000256" key="9">
    <source>
        <dbReference type="ARBA" id="ARBA00022909"/>
    </source>
</evidence>
<dbReference type="PANTHER" id="PTHR43071">
    <property type="entry name" value="2-AMINO-4-HYDROXY-6-HYDROXYMETHYLDIHYDROPTERIDINE PYROPHOSPHOKINASE"/>
    <property type="match status" value="1"/>
</dbReference>
<dbReference type="GO" id="GO:0046654">
    <property type="term" value="P:tetrahydrofolate biosynthetic process"/>
    <property type="evidence" value="ECO:0007669"/>
    <property type="project" value="UniProtKB-UniPathway"/>
</dbReference>
<dbReference type="GO" id="GO:0005524">
    <property type="term" value="F:ATP binding"/>
    <property type="evidence" value="ECO:0007669"/>
    <property type="project" value="UniProtKB-KW"/>
</dbReference>
<evidence type="ECO:0000256" key="2">
    <source>
        <dbReference type="ARBA" id="ARBA00005810"/>
    </source>
</evidence>
<evidence type="ECO:0000256" key="5">
    <source>
        <dbReference type="ARBA" id="ARBA00022679"/>
    </source>
</evidence>
<dbReference type="InterPro" id="IPR035907">
    <property type="entry name" value="Hppk_sf"/>
</dbReference>
<dbReference type="Gene3D" id="3.30.70.560">
    <property type="entry name" value="7,8-Dihydro-6-hydroxymethylpterin-pyrophosphokinase HPPK"/>
    <property type="match status" value="1"/>
</dbReference>
<reference evidence="14 15" key="1">
    <citation type="submission" date="2015-11" db="EMBL/GenBank/DDBJ databases">
        <title>Description and complete genome sequence of a novel strain predominating in hypersaline microbial mats and representing a new family of the Bacteriodetes phylum.</title>
        <authorList>
            <person name="Spring S."/>
            <person name="Bunk B."/>
            <person name="Sproer C."/>
            <person name="Klenk H.-P."/>
        </authorList>
    </citation>
    <scope>NUCLEOTIDE SEQUENCE [LARGE SCALE GENOMIC DNA]</scope>
    <source>
        <strain evidence="14 15">L21-Spi-D4</strain>
    </source>
</reference>
<dbReference type="UniPathway" id="UPA00077">
    <property type="reaction ID" value="UER00155"/>
</dbReference>
<keyword evidence="6" id="KW-0547">Nucleotide-binding</keyword>
<dbReference type="GO" id="GO:0046656">
    <property type="term" value="P:folic acid biosynthetic process"/>
    <property type="evidence" value="ECO:0007669"/>
    <property type="project" value="UniProtKB-KW"/>
</dbReference>
<evidence type="ECO:0000256" key="11">
    <source>
        <dbReference type="ARBA" id="ARBA00029766"/>
    </source>
</evidence>
<keyword evidence="8" id="KW-0067">ATP-binding</keyword>
<evidence type="ECO:0000256" key="6">
    <source>
        <dbReference type="ARBA" id="ARBA00022741"/>
    </source>
</evidence>
<sequence>MFHKTISNKVVLLLGSNMEIRTEHLSFAINELKNSGIKITNISKLYESEAWGFEAENFINQVIIINTSLTPIQLLNLTQKIEKKAGRLPKTKASYESRPLDIDILFVNEQIIDNDRLIVPHPKIHERLFTLKPLNELIPEYKHPVLQKTIKELKKRCTDNGFVIPLEKDTKKE</sequence>
<dbReference type="RefSeq" id="WP_081421467.1">
    <property type="nucleotide sequence ID" value="NZ_CP013118.1"/>
</dbReference>
<dbReference type="KEGG" id="blq:L21SP5_01473"/>
<evidence type="ECO:0000256" key="10">
    <source>
        <dbReference type="ARBA" id="ARBA00029409"/>
    </source>
</evidence>
<comment type="similarity">
    <text evidence="2">Belongs to the HPPK family.</text>
</comment>
<evidence type="ECO:0000259" key="13">
    <source>
        <dbReference type="Pfam" id="PF01288"/>
    </source>
</evidence>
<organism evidence="14 15">
    <name type="scientific">Salinivirga cyanobacteriivorans</name>
    <dbReference type="NCBI Taxonomy" id="1307839"/>
    <lineage>
        <taxon>Bacteria</taxon>
        <taxon>Pseudomonadati</taxon>
        <taxon>Bacteroidota</taxon>
        <taxon>Bacteroidia</taxon>
        <taxon>Bacteroidales</taxon>
        <taxon>Salinivirgaceae</taxon>
        <taxon>Salinivirga</taxon>
    </lineage>
</organism>
<dbReference type="Pfam" id="PF01288">
    <property type="entry name" value="HPPK"/>
    <property type="match status" value="1"/>
</dbReference>
<comment type="function">
    <text evidence="10">Catalyzes the transfer of pyrophosphate from adenosine triphosphate (ATP) to 6-hydroxymethyl-7,8-dihydropterin, an enzymatic step in folate biosynthesis pathway.</text>
</comment>
<dbReference type="STRING" id="1307839.L21SP5_01473"/>
<evidence type="ECO:0000256" key="8">
    <source>
        <dbReference type="ARBA" id="ARBA00022840"/>
    </source>
</evidence>
<evidence type="ECO:0000256" key="1">
    <source>
        <dbReference type="ARBA" id="ARBA00005051"/>
    </source>
</evidence>
<keyword evidence="7" id="KW-0418">Kinase</keyword>
<dbReference type="GO" id="GO:0016301">
    <property type="term" value="F:kinase activity"/>
    <property type="evidence" value="ECO:0007669"/>
    <property type="project" value="UniProtKB-KW"/>
</dbReference>
<proteinExistence type="inferred from homology"/>
<evidence type="ECO:0000256" key="3">
    <source>
        <dbReference type="ARBA" id="ARBA00013253"/>
    </source>
</evidence>
<name>A0A0S2HYF8_9BACT</name>
<keyword evidence="15" id="KW-1185">Reference proteome</keyword>
<dbReference type="PANTHER" id="PTHR43071:SF1">
    <property type="entry name" value="2-AMINO-4-HYDROXY-6-HYDROXYMETHYLDIHYDROPTERIDINE PYROPHOSPHOKINASE"/>
    <property type="match status" value="1"/>
</dbReference>
<dbReference type="EC" id="2.7.6.3" evidence="3"/>
<keyword evidence="9" id="KW-0289">Folate biosynthesis</keyword>
<dbReference type="OrthoDB" id="9808041at2"/>
<dbReference type="AlphaFoldDB" id="A0A0S2HYF8"/>
<dbReference type="CDD" id="cd00483">
    <property type="entry name" value="HPPK"/>
    <property type="match status" value="1"/>
</dbReference>
<protein>
    <recommendedName>
        <fullName evidence="4">2-amino-4-hydroxy-6-hydroxymethyldihydropteridine pyrophosphokinase</fullName>
        <ecNumber evidence="3">2.7.6.3</ecNumber>
    </recommendedName>
    <alternativeName>
        <fullName evidence="11">6-hydroxymethyl-7,8-dihydropterin pyrophosphokinase</fullName>
    </alternativeName>
    <alternativeName>
        <fullName evidence="12">7,8-dihydro-6-hydroxymethylpterin-pyrophosphokinase</fullName>
    </alternativeName>
</protein>
<evidence type="ECO:0000256" key="7">
    <source>
        <dbReference type="ARBA" id="ARBA00022777"/>
    </source>
</evidence>
<feature type="domain" description="7,8-dihydro-6-hydroxymethylpterin-pyrophosphokinase" evidence="13">
    <location>
        <begin position="12"/>
        <end position="139"/>
    </location>
</feature>
<comment type="pathway">
    <text evidence="1">Cofactor biosynthesis; tetrahydrofolate biosynthesis; 2-amino-4-hydroxy-6-hydroxymethyl-7,8-dihydropteridine diphosphate from 7,8-dihydroneopterin triphosphate: step 4/4.</text>
</comment>
<keyword evidence="5" id="KW-0808">Transferase</keyword>
<evidence type="ECO:0000313" key="14">
    <source>
        <dbReference type="EMBL" id="ALO15123.1"/>
    </source>
</evidence>
<gene>
    <name evidence="14" type="primary">sulD</name>
    <name evidence="14" type="ORF">L21SP5_01473</name>
</gene>
<evidence type="ECO:0000313" key="15">
    <source>
        <dbReference type="Proteomes" id="UP000064893"/>
    </source>
</evidence>
<dbReference type="EMBL" id="CP013118">
    <property type="protein sequence ID" value="ALO15123.1"/>
    <property type="molecule type" value="Genomic_DNA"/>
</dbReference>
<dbReference type="Proteomes" id="UP000064893">
    <property type="component" value="Chromosome"/>
</dbReference>
<dbReference type="NCBIfam" id="TIGR01498">
    <property type="entry name" value="folK"/>
    <property type="match status" value="1"/>
</dbReference>
<accession>A0A0S2HYF8</accession>
<evidence type="ECO:0000256" key="4">
    <source>
        <dbReference type="ARBA" id="ARBA00016218"/>
    </source>
</evidence>
<dbReference type="InterPro" id="IPR000550">
    <property type="entry name" value="Hppk"/>
</dbReference>
<evidence type="ECO:0000256" key="12">
    <source>
        <dbReference type="ARBA" id="ARBA00033413"/>
    </source>
</evidence>
<dbReference type="GO" id="GO:0003848">
    <property type="term" value="F:2-amino-4-hydroxy-6-hydroxymethyldihydropteridine diphosphokinase activity"/>
    <property type="evidence" value="ECO:0007669"/>
    <property type="project" value="UniProtKB-EC"/>
</dbReference>
<dbReference type="SUPFAM" id="SSF55083">
    <property type="entry name" value="6-hydroxymethyl-7,8-dihydropterin pyrophosphokinase, HPPK"/>
    <property type="match status" value="1"/>
</dbReference>